<evidence type="ECO:0000256" key="1">
    <source>
        <dbReference type="ARBA" id="ARBA00007689"/>
    </source>
</evidence>
<dbReference type="Proteomes" id="UP000243488">
    <property type="component" value="Chromosome"/>
</dbReference>
<dbReference type="KEGG" id="ppha:BVH74_15080"/>
<evidence type="ECO:0000313" key="3">
    <source>
        <dbReference type="EMBL" id="AQZ95992.1"/>
    </source>
</evidence>
<protein>
    <recommendedName>
        <fullName evidence="2">YCII-related domain-containing protein</fullName>
    </recommendedName>
</protein>
<sequence>MFIILLRFGPNRAQAGQFMPDHKAWLKQGFDDNIFLLSGSLQPNQGGCILAQGDSLESVQACVEKDPFVVHGIVTAEILQISPHQAAESMQFLLN</sequence>
<proteinExistence type="inferred from homology"/>
<dbReference type="Pfam" id="PF03795">
    <property type="entry name" value="YCII"/>
    <property type="match status" value="1"/>
</dbReference>
<dbReference type="InterPro" id="IPR011008">
    <property type="entry name" value="Dimeric_a/b-barrel"/>
</dbReference>
<dbReference type="Gene3D" id="3.30.70.1060">
    <property type="entry name" value="Dimeric alpha+beta barrel"/>
    <property type="match status" value="1"/>
</dbReference>
<reference evidence="3 4" key="1">
    <citation type="submission" date="2017-03" db="EMBL/GenBank/DDBJ databases">
        <title>Complete genome sequence of the novel DNRA strain Pseudomonas sp. S-6-2 isolated from Chinese polluted river sediment. Journal of Biotechnology.</title>
        <authorList>
            <person name="Li J."/>
            <person name="Xiang F."/>
            <person name="Wang L."/>
            <person name="Xi L."/>
            <person name="Liu J."/>
        </authorList>
    </citation>
    <scope>NUCLEOTIDE SEQUENCE [LARGE SCALE GENOMIC DNA]</scope>
    <source>
        <strain evidence="3 4">S-6-2</strain>
    </source>
</reference>
<dbReference type="AlphaFoldDB" id="A0A1V0B7T0"/>
<dbReference type="PANTHER" id="PTHR37828">
    <property type="entry name" value="GSR2449 PROTEIN"/>
    <property type="match status" value="1"/>
</dbReference>
<organism evidence="3 4">
    <name type="scientific">Halopseudomonas phragmitis</name>
    <dbReference type="NCBI Taxonomy" id="1931241"/>
    <lineage>
        <taxon>Bacteria</taxon>
        <taxon>Pseudomonadati</taxon>
        <taxon>Pseudomonadota</taxon>
        <taxon>Gammaproteobacteria</taxon>
        <taxon>Pseudomonadales</taxon>
        <taxon>Pseudomonadaceae</taxon>
        <taxon>Halopseudomonas</taxon>
    </lineage>
</organism>
<evidence type="ECO:0000313" key="4">
    <source>
        <dbReference type="Proteomes" id="UP000243488"/>
    </source>
</evidence>
<evidence type="ECO:0000259" key="2">
    <source>
        <dbReference type="Pfam" id="PF03795"/>
    </source>
</evidence>
<dbReference type="EMBL" id="CP020100">
    <property type="protein sequence ID" value="AQZ95992.1"/>
    <property type="molecule type" value="Genomic_DNA"/>
</dbReference>
<dbReference type="PANTHER" id="PTHR37828:SF1">
    <property type="entry name" value="YCII-RELATED DOMAIN-CONTAINING PROTEIN"/>
    <property type="match status" value="1"/>
</dbReference>
<gene>
    <name evidence="3" type="ORF">BVH74_15080</name>
</gene>
<dbReference type="RefSeq" id="WP_080050885.1">
    <property type="nucleotide sequence ID" value="NZ_CP020100.1"/>
</dbReference>
<keyword evidence="4" id="KW-1185">Reference proteome</keyword>
<name>A0A1V0B7T0_9GAMM</name>
<comment type="similarity">
    <text evidence="1">Belongs to the YciI family.</text>
</comment>
<dbReference type="STRING" id="1931241.BVH74_15080"/>
<feature type="domain" description="YCII-related" evidence="2">
    <location>
        <begin position="2"/>
        <end position="75"/>
    </location>
</feature>
<dbReference type="SUPFAM" id="SSF54909">
    <property type="entry name" value="Dimeric alpha+beta barrel"/>
    <property type="match status" value="1"/>
</dbReference>
<accession>A0A1V0B7T0</accession>
<dbReference type="InterPro" id="IPR005545">
    <property type="entry name" value="YCII"/>
</dbReference>